<dbReference type="AlphaFoldDB" id="R4KS82"/>
<evidence type="ECO:0000313" key="3">
    <source>
        <dbReference type="Proteomes" id="UP000013520"/>
    </source>
</evidence>
<dbReference type="EMBL" id="CP003273">
    <property type="protein sequence ID" value="AGL02461.1"/>
    <property type="molecule type" value="Genomic_DNA"/>
</dbReference>
<reference evidence="2 3" key="1">
    <citation type="submission" date="2012-01" db="EMBL/GenBank/DDBJ databases">
        <title>Complete sequence of Desulfotomaculum gibsoniae DSM 7213.</title>
        <authorList>
            <consortium name="US DOE Joint Genome Institute"/>
            <person name="Lucas S."/>
            <person name="Han J."/>
            <person name="Lapidus A."/>
            <person name="Cheng J.-F."/>
            <person name="Goodwin L."/>
            <person name="Pitluck S."/>
            <person name="Peters L."/>
            <person name="Ovchinnikova G."/>
            <person name="Teshima H."/>
            <person name="Detter J.C."/>
            <person name="Han C."/>
            <person name="Tapia R."/>
            <person name="Land M."/>
            <person name="Hauser L."/>
            <person name="Kyrpides N."/>
            <person name="Ivanova N."/>
            <person name="Pagani I."/>
            <person name="Parshina S."/>
            <person name="Plugge C."/>
            <person name="Muyzer G."/>
            <person name="Kuever J."/>
            <person name="Ivanova A."/>
            <person name="Nazina T."/>
            <person name="Klenk H.-P."/>
            <person name="Brambilla E."/>
            <person name="Spring S."/>
            <person name="Stams A.F."/>
            <person name="Woyke T."/>
        </authorList>
    </citation>
    <scope>NUCLEOTIDE SEQUENCE [LARGE SCALE GENOMIC DNA]</scope>
    <source>
        <strain evidence="2 3">DSM 7213</strain>
    </source>
</reference>
<evidence type="ECO:0000313" key="2">
    <source>
        <dbReference type="EMBL" id="AGL02461.1"/>
    </source>
</evidence>
<dbReference type="HOGENOM" id="CLU_130257_9_4_9"/>
<name>R4KS82_9FIRM</name>
<dbReference type="SUPFAM" id="SSF81301">
    <property type="entry name" value="Nucleotidyltransferase"/>
    <property type="match status" value="1"/>
</dbReference>
<dbReference type="Gene3D" id="3.30.460.10">
    <property type="entry name" value="Beta Polymerase, domain 2"/>
    <property type="match status" value="1"/>
</dbReference>
<proteinExistence type="predicted"/>
<dbReference type="InterPro" id="IPR002934">
    <property type="entry name" value="Polymerase_NTP_transf_dom"/>
</dbReference>
<dbReference type="PANTHER" id="PTHR43449:SF1">
    <property type="entry name" value="POLYMERASE BETA NUCLEOTIDYLTRANSFERASE DOMAIN-CONTAINING PROTEIN"/>
    <property type="match status" value="1"/>
</dbReference>
<dbReference type="InterPro" id="IPR043519">
    <property type="entry name" value="NT_sf"/>
</dbReference>
<dbReference type="STRING" id="767817.Desgi_3094"/>
<dbReference type="OrthoDB" id="9814975at2"/>
<evidence type="ECO:0000259" key="1">
    <source>
        <dbReference type="Pfam" id="PF01909"/>
    </source>
</evidence>
<dbReference type="GO" id="GO:0016779">
    <property type="term" value="F:nucleotidyltransferase activity"/>
    <property type="evidence" value="ECO:0007669"/>
    <property type="project" value="InterPro"/>
</dbReference>
<dbReference type="KEGG" id="dgi:Desgi_3094"/>
<sequence>MHKATARIEDTVKSYLLILEKKGIPTQKAYLVGSQARGTAGPYSDIDLIVVSPAFIGMPQWKRWEILGDALAEIMEPIEVRGYAPDEINQAKQQKASFLYEVLTEPQTIEYQFK</sequence>
<protein>
    <submittedName>
        <fullName evidence="2">Putative nucleotidyltransferase</fullName>
    </submittedName>
</protein>
<gene>
    <name evidence="2" type="ORF">Desgi_3094</name>
</gene>
<dbReference type="eggNOG" id="COG1708">
    <property type="taxonomic scope" value="Bacteria"/>
</dbReference>
<dbReference type="CDD" id="cd05403">
    <property type="entry name" value="NT_KNTase_like"/>
    <property type="match status" value="1"/>
</dbReference>
<dbReference type="RefSeq" id="WP_006520663.1">
    <property type="nucleotide sequence ID" value="NC_021184.1"/>
</dbReference>
<dbReference type="Proteomes" id="UP000013520">
    <property type="component" value="Chromosome"/>
</dbReference>
<feature type="domain" description="Polymerase nucleotidyl transferase" evidence="1">
    <location>
        <begin position="18"/>
        <end position="66"/>
    </location>
</feature>
<accession>R4KS82</accession>
<dbReference type="PANTHER" id="PTHR43449">
    <property type="entry name" value="NUCLEOTIDYLTRANSFERASE"/>
    <property type="match status" value="1"/>
</dbReference>
<keyword evidence="2" id="KW-0808">Transferase</keyword>
<organism evidence="2 3">
    <name type="scientific">Desulfoscipio gibsoniae DSM 7213</name>
    <dbReference type="NCBI Taxonomy" id="767817"/>
    <lineage>
        <taxon>Bacteria</taxon>
        <taxon>Bacillati</taxon>
        <taxon>Bacillota</taxon>
        <taxon>Clostridia</taxon>
        <taxon>Eubacteriales</taxon>
        <taxon>Desulfallaceae</taxon>
        <taxon>Desulfoscipio</taxon>
    </lineage>
</organism>
<keyword evidence="3" id="KW-1185">Reference proteome</keyword>
<dbReference type="Pfam" id="PF01909">
    <property type="entry name" value="NTP_transf_2"/>
    <property type="match status" value="1"/>
</dbReference>